<dbReference type="InterPro" id="IPR012902">
    <property type="entry name" value="N_methyl_site"/>
</dbReference>
<dbReference type="EMBL" id="GU568021">
    <property type="protein sequence ID" value="ADI23701.1"/>
    <property type="molecule type" value="Genomic_DNA"/>
</dbReference>
<dbReference type="Pfam" id="PF16732">
    <property type="entry name" value="ComP_DUS"/>
    <property type="match status" value="1"/>
</dbReference>
<organism evidence="2">
    <name type="scientific">uncultured Oceanospirillales bacterium HF4000_21D01</name>
    <dbReference type="NCBI Taxonomy" id="723624"/>
    <lineage>
        <taxon>Bacteria</taxon>
        <taxon>Pseudomonadati</taxon>
        <taxon>Pseudomonadota</taxon>
        <taxon>Gammaproteobacteria</taxon>
        <taxon>Oceanospirillales</taxon>
        <taxon>environmental samples</taxon>
    </lineage>
</organism>
<dbReference type="Gene3D" id="3.30.700.10">
    <property type="entry name" value="Glycoprotein, Type 4 Pilin"/>
    <property type="match status" value="1"/>
</dbReference>
<dbReference type="PANTHER" id="PTHR30093:SF47">
    <property type="entry name" value="TYPE IV PILUS NON-CORE MINOR PILIN PILE"/>
    <property type="match status" value="1"/>
</dbReference>
<feature type="transmembrane region" description="Helical" evidence="1">
    <location>
        <begin position="41"/>
        <end position="64"/>
    </location>
</feature>
<accession>E7C8C7</accession>
<dbReference type="InterPro" id="IPR031982">
    <property type="entry name" value="PilE-like"/>
</dbReference>
<reference evidence="2" key="1">
    <citation type="submission" date="2010-01" db="EMBL/GenBank/DDBJ databases">
        <title>Genome fragments of uncultured bacteria from the North Pacific subtropical Gyre.</title>
        <authorList>
            <person name="Pham V.D."/>
            <person name="Delong E.F."/>
        </authorList>
    </citation>
    <scope>NUCLEOTIDE SEQUENCE</scope>
</reference>
<keyword evidence="1" id="KW-0472">Membrane</keyword>
<dbReference type="InterPro" id="IPR045584">
    <property type="entry name" value="Pilin-like"/>
</dbReference>
<dbReference type="PANTHER" id="PTHR30093">
    <property type="entry name" value="GENERAL SECRETION PATHWAY PROTEIN G"/>
    <property type="match status" value="1"/>
</dbReference>
<protein>
    <submittedName>
        <fullName evidence="2">Tfp pilus assembly protein PilE</fullName>
    </submittedName>
</protein>
<sequence length="179" mass="19325">MVMYKFWLDHDRYDQDKLSSSNCRHSVALDSFMFSTHRTGFTLIELLIVVAIIGVLSAIAIPAYQNSVMRSGRAEAKSELLQVASDEERFFSSNNTYSTDATPLITTDGTVRTTQNALFTIAVAACGGGSIATCFIATATAQNQQLADDCDTLTITITSTGVRGATGTGIASTEECWQR</sequence>
<dbReference type="SUPFAM" id="SSF54523">
    <property type="entry name" value="Pili subunits"/>
    <property type="match status" value="1"/>
</dbReference>
<dbReference type="PROSITE" id="PS00409">
    <property type="entry name" value="PROKAR_NTER_METHYL"/>
    <property type="match status" value="1"/>
</dbReference>
<proteinExistence type="predicted"/>
<keyword evidence="1" id="KW-1133">Transmembrane helix</keyword>
<keyword evidence="1" id="KW-0812">Transmembrane</keyword>
<dbReference type="AlphaFoldDB" id="E7C8C7"/>
<dbReference type="NCBIfam" id="TIGR02532">
    <property type="entry name" value="IV_pilin_GFxxxE"/>
    <property type="match status" value="1"/>
</dbReference>
<evidence type="ECO:0000313" key="2">
    <source>
        <dbReference type="EMBL" id="ADI23701.1"/>
    </source>
</evidence>
<evidence type="ECO:0000256" key="1">
    <source>
        <dbReference type="SAM" id="Phobius"/>
    </source>
</evidence>
<name>E7C8C7_9GAMM</name>
<dbReference type="Pfam" id="PF07963">
    <property type="entry name" value="N_methyl"/>
    <property type="match status" value="1"/>
</dbReference>
<dbReference type="GO" id="GO:0043683">
    <property type="term" value="P:type IV pilus assembly"/>
    <property type="evidence" value="ECO:0007669"/>
    <property type="project" value="InterPro"/>
</dbReference>